<evidence type="ECO:0000256" key="14">
    <source>
        <dbReference type="SAM" id="Phobius"/>
    </source>
</evidence>
<feature type="transmembrane region" description="Helical" evidence="14">
    <location>
        <begin position="250"/>
        <end position="267"/>
    </location>
</feature>
<name>A0A3N0XHB7_ANAGA</name>
<keyword evidence="10" id="KW-0325">Glycoprotein</keyword>
<dbReference type="OrthoDB" id="6117944at2759"/>
<dbReference type="InterPro" id="IPR000826">
    <property type="entry name" value="Formyl_rcpt-rel"/>
</dbReference>
<dbReference type="GO" id="GO:0006935">
    <property type="term" value="P:chemotaxis"/>
    <property type="evidence" value="ECO:0007669"/>
    <property type="project" value="UniProtKB-KW"/>
</dbReference>
<dbReference type="PANTHER" id="PTHR24225:SF0">
    <property type="entry name" value="N-FORMYL PEPTIDE RECEPTOR 2"/>
    <property type="match status" value="1"/>
</dbReference>
<dbReference type="PROSITE" id="PS50262">
    <property type="entry name" value="G_PROTEIN_RECEP_F1_2"/>
    <property type="match status" value="1"/>
</dbReference>
<comment type="similarity">
    <text evidence="12">Belongs to the chemokine-like receptor (CMKLR) family.</text>
</comment>
<evidence type="ECO:0000256" key="11">
    <source>
        <dbReference type="ARBA" id="ARBA00023224"/>
    </source>
</evidence>
<evidence type="ECO:0000256" key="4">
    <source>
        <dbReference type="ARBA" id="ARBA00022692"/>
    </source>
</evidence>
<keyword evidence="2" id="KW-1003">Cell membrane</keyword>
<keyword evidence="4 13" id="KW-0812">Transmembrane</keyword>
<dbReference type="Proteomes" id="UP000281406">
    <property type="component" value="Unassembled WGS sequence"/>
</dbReference>
<proteinExistence type="inferred from homology"/>
<reference evidence="16 17" key="1">
    <citation type="submission" date="2018-10" db="EMBL/GenBank/DDBJ databases">
        <title>Genome assembly for a Yunnan-Guizhou Plateau 3E fish, Anabarilius grahami (Regan), and its evolutionary and genetic applications.</title>
        <authorList>
            <person name="Jiang W."/>
        </authorList>
    </citation>
    <scope>NUCLEOTIDE SEQUENCE [LARGE SCALE GENOMIC DNA]</scope>
    <source>
        <strain evidence="16">AG-KIZ</strain>
        <tissue evidence="16">Muscle</tissue>
    </source>
</reference>
<evidence type="ECO:0000313" key="16">
    <source>
        <dbReference type="EMBL" id="ROI27669.1"/>
    </source>
</evidence>
<dbReference type="PANTHER" id="PTHR24225">
    <property type="entry name" value="CHEMOTACTIC RECEPTOR"/>
    <property type="match status" value="1"/>
</dbReference>
<keyword evidence="3" id="KW-0145">Chemotaxis</keyword>
<evidence type="ECO:0000256" key="8">
    <source>
        <dbReference type="ARBA" id="ARBA00023157"/>
    </source>
</evidence>
<dbReference type="EMBL" id="RJVU01073043">
    <property type="protein sequence ID" value="ROI27669.1"/>
    <property type="molecule type" value="Genomic_DNA"/>
</dbReference>
<keyword evidence="6 13" id="KW-0297">G-protein coupled receptor</keyword>
<dbReference type="FunFam" id="1.20.1070.10:FF:000034">
    <property type="entry name" value="G-protein coupled receptor 1"/>
    <property type="match status" value="1"/>
</dbReference>
<evidence type="ECO:0000259" key="15">
    <source>
        <dbReference type="PROSITE" id="PS50262"/>
    </source>
</evidence>
<dbReference type="GO" id="GO:0004875">
    <property type="term" value="F:complement receptor activity"/>
    <property type="evidence" value="ECO:0007669"/>
    <property type="project" value="TreeGrafter"/>
</dbReference>
<dbReference type="GO" id="GO:0007200">
    <property type="term" value="P:phospholipase C-activating G protein-coupled receptor signaling pathway"/>
    <property type="evidence" value="ECO:0007669"/>
    <property type="project" value="TreeGrafter"/>
</dbReference>
<keyword evidence="17" id="KW-1185">Reference proteome</keyword>
<evidence type="ECO:0000256" key="6">
    <source>
        <dbReference type="ARBA" id="ARBA00023040"/>
    </source>
</evidence>
<keyword evidence="11 13" id="KW-0807">Transducer</keyword>
<evidence type="ECO:0000256" key="13">
    <source>
        <dbReference type="RuleBase" id="RU000688"/>
    </source>
</evidence>
<dbReference type="GO" id="GO:0006954">
    <property type="term" value="P:inflammatory response"/>
    <property type="evidence" value="ECO:0007669"/>
    <property type="project" value="TreeGrafter"/>
</dbReference>
<evidence type="ECO:0000256" key="9">
    <source>
        <dbReference type="ARBA" id="ARBA00023170"/>
    </source>
</evidence>
<dbReference type="AlphaFoldDB" id="A0A3N0XHB7"/>
<dbReference type="PRINTS" id="PR00526">
    <property type="entry name" value="FMETLEUPHER"/>
</dbReference>
<evidence type="ECO:0000256" key="7">
    <source>
        <dbReference type="ARBA" id="ARBA00023136"/>
    </source>
</evidence>
<feature type="transmembrane region" description="Helical" evidence="14">
    <location>
        <begin position="164"/>
        <end position="185"/>
    </location>
</feature>
<feature type="transmembrane region" description="Helical" evidence="14">
    <location>
        <begin position="216"/>
        <end position="238"/>
    </location>
</feature>
<keyword evidence="8" id="KW-1015">Disulfide bond</keyword>
<sequence length="354" mass="40132">MDSTDFLFNYDSTSEYENYVDYDNSSNITYEEVSFHTTVHNTCFTQVLCLLLLVINLIICLLGLGGNAVVIWIAGFGMKKTVNTTWYLSLALSDFIFCACLPFNIAYGVTSDWIFGLFMCKFTSFVMFLNMFSSIFLLVIISMDRCIAVMFPVWAQNHRTIGKASVLIVLAWIISAALSIPSIVFRDVQNYLGTNRCMNNYTSSQYSHRIIAMSRFVFGFVIPFILIIVCYTVIILRLRATQMAKSNKPFKIMTALILTFFVCWLPYHTFVLIEQNKTFSNEVITHGLTIGTTVAAANSFLNPVLYVFMGNDFRKKFRSSILSKIENAIGEDGRTISRYLSRSSSVDARASTHI</sequence>
<dbReference type="PRINTS" id="PR00237">
    <property type="entry name" value="GPCRRHODOPSN"/>
</dbReference>
<evidence type="ECO:0000256" key="2">
    <source>
        <dbReference type="ARBA" id="ARBA00022475"/>
    </source>
</evidence>
<dbReference type="Pfam" id="PF00001">
    <property type="entry name" value="7tm_1"/>
    <property type="match status" value="1"/>
</dbReference>
<dbReference type="InterPro" id="IPR000276">
    <property type="entry name" value="GPCR_Rhodpsn"/>
</dbReference>
<dbReference type="InterPro" id="IPR017452">
    <property type="entry name" value="GPCR_Rhodpsn_7TM"/>
</dbReference>
<organism evidence="16 17">
    <name type="scientific">Anabarilius grahami</name>
    <name type="common">Kanglang fish</name>
    <name type="synonym">Barilius grahami</name>
    <dbReference type="NCBI Taxonomy" id="495550"/>
    <lineage>
        <taxon>Eukaryota</taxon>
        <taxon>Metazoa</taxon>
        <taxon>Chordata</taxon>
        <taxon>Craniata</taxon>
        <taxon>Vertebrata</taxon>
        <taxon>Euteleostomi</taxon>
        <taxon>Actinopterygii</taxon>
        <taxon>Neopterygii</taxon>
        <taxon>Teleostei</taxon>
        <taxon>Ostariophysi</taxon>
        <taxon>Cypriniformes</taxon>
        <taxon>Xenocyprididae</taxon>
        <taxon>Xenocypridinae</taxon>
        <taxon>Xenocypridinae incertae sedis</taxon>
        <taxon>Anabarilius</taxon>
    </lineage>
</organism>
<keyword evidence="7 14" id="KW-0472">Membrane</keyword>
<feature type="transmembrane region" description="Helical" evidence="14">
    <location>
        <begin position="287"/>
        <end position="308"/>
    </location>
</feature>
<gene>
    <name evidence="16" type="ORF">DPX16_22991</name>
</gene>
<feature type="transmembrane region" description="Helical" evidence="14">
    <location>
        <begin position="113"/>
        <end position="143"/>
    </location>
</feature>
<evidence type="ECO:0000256" key="10">
    <source>
        <dbReference type="ARBA" id="ARBA00023180"/>
    </source>
</evidence>
<protein>
    <submittedName>
        <fullName evidence="16">Chemokine-like receptor 1</fullName>
    </submittedName>
</protein>
<keyword evidence="5 14" id="KW-1133">Transmembrane helix</keyword>
<feature type="domain" description="G-protein coupled receptors family 1 profile" evidence="15">
    <location>
        <begin position="66"/>
        <end position="306"/>
    </location>
</feature>
<evidence type="ECO:0000256" key="3">
    <source>
        <dbReference type="ARBA" id="ARBA00022500"/>
    </source>
</evidence>
<keyword evidence="9 13" id="KW-0675">Receptor</keyword>
<dbReference type="CDD" id="cd14974">
    <property type="entry name" value="7tmA_Anaphylatoxin_R-like"/>
    <property type="match status" value="1"/>
</dbReference>
<comment type="subcellular location">
    <subcellularLocation>
        <location evidence="1">Cell membrane</location>
        <topology evidence="1">Multi-pass membrane protein</topology>
    </subcellularLocation>
</comment>
<accession>A0A3N0XHB7</accession>
<dbReference type="GO" id="GO:0007204">
    <property type="term" value="P:positive regulation of cytosolic calcium ion concentration"/>
    <property type="evidence" value="ECO:0007669"/>
    <property type="project" value="TreeGrafter"/>
</dbReference>
<feature type="transmembrane region" description="Helical" evidence="14">
    <location>
        <begin position="44"/>
        <end position="74"/>
    </location>
</feature>
<comment type="caution">
    <text evidence="16">The sequence shown here is derived from an EMBL/GenBank/DDBJ whole genome shotgun (WGS) entry which is preliminary data.</text>
</comment>
<evidence type="ECO:0000256" key="12">
    <source>
        <dbReference type="ARBA" id="ARBA00025736"/>
    </source>
</evidence>
<dbReference type="GO" id="GO:0004930">
    <property type="term" value="F:G protein-coupled receptor activity"/>
    <property type="evidence" value="ECO:0007669"/>
    <property type="project" value="UniProtKB-KW"/>
</dbReference>
<evidence type="ECO:0000256" key="1">
    <source>
        <dbReference type="ARBA" id="ARBA00004651"/>
    </source>
</evidence>
<evidence type="ECO:0000256" key="5">
    <source>
        <dbReference type="ARBA" id="ARBA00022989"/>
    </source>
</evidence>
<dbReference type="Gene3D" id="1.20.1070.10">
    <property type="entry name" value="Rhodopsin 7-helix transmembrane proteins"/>
    <property type="match status" value="1"/>
</dbReference>
<dbReference type="GO" id="GO:0005886">
    <property type="term" value="C:plasma membrane"/>
    <property type="evidence" value="ECO:0007669"/>
    <property type="project" value="UniProtKB-SubCell"/>
</dbReference>
<dbReference type="SUPFAM" id="SSF81321">
    <property type="entry name" value="Family A G protein-coupled receptor-like"/>
    <property type="match status" value="1"/>
</dbReference>
<dbReference type="PROSITE" id="PS00237">
    <property type="entry name" value="G_PROTEIN_RECEP_F1_1"/>
    <property type="match status" value="1"/>
</dbReference>
<comment type="similarity">
    <text evidence="13">Belongs to the G-protein coupled receptor 1 family.</text>
</comment>
<evidence type="ECO:0000313" key="17">
    <source>
        <dbReference type="Proteomes" id="UP000281406"/>
    </source>
</evidence>
<feature type="transmembrane region" description="Helical" evidence="14">
    <location>
        <begin position="86"/>
        <end position="107"/>
    </location>
</feature>